<name>X0YRG1_9ZZZZ</name>
<reference evidence="1" key="1">
    <citation type="journal article" date="2014" name="Front. Microbiol.">
        <title>High frequency of phylogenetically diverse reductive dehalogenase-homologous genes in deep subseafloor sedimentary metagenomes.</title>
        <authorList>
            <person name="Kawai M."/>
            <person name="Futagami T."/>
            <person name="Toyoda A."/>
            <person name="Takaki Y."/>
            <person name="Nishi S."/>
            <person name="Hori S."/>
            <person name="Arai W."/>
            <person name="Tsubouchi T."/>
            <person name="Morono Y."/>
            <person name="Uchiyama I."/>
            <person name="Ito T."/>
            <person name="Fujiyama A."/>
            <person name="Inagaki F."/>
            <person name="Takami H."/>
        </authorList>
    </citation>
    <scope>NUCLEOTIDE SEQUENCE</scope>
    <source>
        <strain evidence="1">Expedition CK06-06</strain>
    </source>
</reference>
<gene>
    <name evidence="1" type="ORF">S01H1_82610</name>
</gene>
<feature type="non-terminal residue" evidence="1">
    <location>
        <position position="138"/>
    </location>
</feature>
<protein>
    <submittedName>
        <fullName evidence="1">Uncharacterized protein</fullName>
    </submittedName>
</protein>
<comment type="caution">
    <text evidence="1">The sequence shown here is derived from an EMBL/GenBank/DDBJ whole genome shotgun (WGS) entry which is preliminary data.</text>
</comment>
<proteinExistence type="predicted"/>
<sequence>MDLNFEQMLAEHNQAFKEAEVYSNWMPPDGDYIASLVKFDSGQKEKDGVKMAWYKLTGRIEDVQDENLNGKEFLINFYRSSAYGILKGDARILSGNPLLDDLKEAYEIIEASVGSVIRVKVSTSFSDKYKKDFTNCYI</sequence>
<dbReference type="EMBL" id="BARS01056021">
    <property type="protein sequence ID" value="GAG50963.1"/>
    <property type="molecule type" value="Genomic_DNA"/>
</dbReference>
<dbReference type="AlphaFoldDB" id="X0YRG1"/>
<organism evidence="1">
    <name type="scientific">marine sediment metagenome</name>
    <dbReference type="NCBI Taxonomy" id="412755"/>
    <lineage>
        <taxon>unclassified sequences</taxon>
        <taxon>metagenomes</taxon>
        <taxon>ecological metagenomes</taxon>
    </lineage>
</organism>
<accession>X0YRG1</accession>
<evidence type="ECO:0000313" key="1">
    <source>
        <dbReference type="EMBL" id="GAG50963.1"/>
    </source>
</evidence>